<feature type="region of interest" description="Disordered" evidence="12">
    <location>
        <begin position="387"/>
        <end position="444"/>
    </location>
</feature>
<evidence type="ECO:0000256" key="9">
    <source>
        <dbReference type="ARBA" id="ARBA00062335"/>
    </source>
</evidence>
<evidence type="ECO:0000256" key="8">
    <source>
        <dbReference type="ARBA" id="ARBA00058385"/>
    </source>
</evidence>
<dbReference type="GO" id="GO:1902017">
    <property type="term" value="P:regulation of cilium assembly"/>
    <property type="evidence" value="ECO:0007669"/>
    <property type="project" value="TreeGrafter"/>
</dbReference>
<evidence type="ECO:0000256" key="7">
    <source>
        <dbReference type="ARBA" id="ARBA00038052"/>
    </source>
</evidence>
<dbReference type="SMART" id="SM00102">
    <property type="entry name" value="ADF"/>
    <property type="match status" value="2"/>
</dbReference>
<feature type="domain" description="ADF-H" evidence="13">
    <location>
        <begin position="4"/>
        <end position="136"/>
    </location>
</feature>
<gene>
    <name evidence="14" type="ORF">MEDL_36084</name>
</gene>
<dbReference type="AlphaFoldDB" id="A0A8S3SND5"/>
<sequence length="1191" mass="136791">MSTSAEFDDQVSFDEGIKSIRDDNCPENYIVVGHIENDPNRLTVLKVGEDVSDMPELFDDTQMMYALARYESTFDMSTTVKFVYFHWVGDKVSYVKKGRFGVVHGSVEEKLSPYHLFIETSSKEDFDKDKILQQLEENTGKKSKVIETVTSGMQQRGFTQTQLPKRGPATKSGPGIATGGAEIQIAPEVLTAVHDVKADGNDTTWMLAQYEGGDPKSPIVLESTGTGNIDEMKSHLCDDSAMYGLYRTTDKVDDIVTVKFTYIQWIGGKLKPMRKAKVSTNKGVIEKTFSPYHVSLFATEQSDVSERIVMDKITSASGTRSHCLFSTNIAVYDAINSNVSGEQTLYGLPPRSTNVRNEIMERGLRATSPVHVHVEDDVPIHVHVKQKTKTKKAAAKTSNTNLARSSSGRTKKTCSAKARVKSAQSGPWVPAPAKSSSRQKVTWQGPTHRLEINHPTRVEDLSTDEEEQVHGQMRGYEKKIDSLMTEVGTLKNEVELQHTYKELEEREDMLEASKHVMAEQSRELDKTMDELTLTERENRLLRKSVELLADEKDEARYDTEILGSERERLMKKLIETEMDGQAAVKQIGELRDALRRLREENRISSTDSTRLSRHKDLLMEKMADFEATNKALRRILREQHEYEAAAIRLGEQRDVLLKKLADSDRRNERIHIELEDRDRHIRELRGQMSAQRTKIKDNDEEVATLSGLQHSIEQTRAHLQKQLRQKEADCNRMAVQVRTVESSRAQDKIEIEHLTEMLAKAKDKAERDKEALKKATRVQKQRATKSHDALEQLNSQLLEKDAHHEELRSQLEQIHPRYDKVCKEKSQILAENSALKTRLGEVEALMDRVEHSSKSHTDTIVVELREKQQEVAYLKADNEKLKSSIATIEAKFRQADEELVQLRGNLKQYENLVEEYKSQMNKSRREADETMAELDEAKQESHMAQREGEIELEKVKVRLHQRLQELEPLPEMLKSSELRLYESQERMNIYEKKNGESTKLISELTAKVEHVTEQMDQMRNKWHDSQDENKLLGTKVDALERKLRDSEDHNRDMSTNIAKRDEALHQTNLRLEEKVRENAGLTRQLENALTDLRRQSENVRDKQGQKERTYQARITDLESQLSQARAEIAKVRREKEESERKFNSRLYDIKDRLEQSHSTNRSMQNYVQFLKNSYANVFGDSVTSYPPTPIS</sequence>
<dbReference type="SUPFAM" id="SSF55753">
    <property type="entry name" value="Actin depolymerizing proteins"/>
    <property type="match status" value="2"/>
</dbReference>
<dbReference type="SUPFAM" id="SSF57997">
    <property type="entry name" value="Tropomyosin"/>
    <property type="match status" value="1"/>
</dbReference>
<dbReference type="OrthoDB" id="413404at2759"/>
<keyword evidence="15" id="KW-1185">Reference proteome</keyword>
<evidence type="ECO:0000256" key="12">
    <source>
        <dbReference type="SAM" id="MobiDB-lite"/>
    </source>
</evidence>
<dbReference type="InterPro" id="IPR002108">
    <property type="entry name" value="ADF-H"/>
</dbReference>
<dbReference type="Gene3D" id="3.40.20.10">
    <property type="entry name" value="Severin"/>
    <property type="match status" value="2"/>
</dbReference>
<dbReference type="GO" id="GO:0003779">
    <property type="term" value="F:actin binding"/>
    <property type="evidence" value="ECO:0007669"/>
    <property type="project" value="UniProtKB-KW"/>
</dbReference>
<dbReference type="PANTHER" id="PTHR23162:SF10">
    <property type="entry name" value="FI13205P"/>
    <property type="match status" value="1"/>
</dbReference>
<organism evidence="14 15">
    <name type="scientific">Mytilus edulis</name>
    <name type="common">Blue mussel</name>
    <dbReference type="NCBI Taxonomy" id="6550"/>
    <lineage>
        <taxon>Eukaryota</taxon>
        <taxon>Metazoa</taxon>
        <taxon>Spiralia</taxon>
        <taxon>Lophotrochozoa</taxon>
        <taxon>Mollusca</taxon>
        <taxon>Bivalvia</taxon>
        <taxon>Autobranchia</taxon>
        <taxon>Pteriomorphia</taxon>
        <taxon>Mytilida</taxon>
        <taxon>Mytiloidea</taxon>
        <taxon>Mytilidae</taxon>
        <taxon>Mytilinae</taxon>
        <taxon>Mytilus</taxon>
    </lineage>
</organism>
<name>A0A8S3SND5_MYTED</name>
<dbReference type="Pfam" id="PF00241">
    <property type="entry name" value="Cofilin_ADF"/>
    <property type="match status" value="2"/>
</dbReference>
<comment type="similarity">
    <text evidence="7">Belongs to the actin-binding proteins ADF family. Coactosin subfamily.</text>
</comment>
<dbReference type="CDD" id="cd11282">
    <property type="entry name" value="ADF_coactosin_like"/>
    <property type="match status" value="1"/>
</dbReference>
<comment type="caution">
    <text evidence="14">The sequence shown here is derived from an EMBL/GenBank/DDBJ whole genome shotgun (WGS) entry which is preliminary data.</text>
</comment>
<evidence type="ECO:0000256" key="1">
    <source>
        <dbReference type="ARBA" id="ARBA00004300"/>
    </source>
</evidence>
<feature type="compositionally biased region" description="Basic residues" evidence="12">
    <location>
        <begin position="409"/>
        <end position="420"/>
    </location>
</feature>
<evidence type="ECO:0000256" key="4">
    <source>
        <dbReference type="ARBA" id="ARBA00023054"/>
    </source>
</evidence>
<feature type="compositionally biased region" description="Polar residues" evidence="12">
    <location>
        <begin position="434"/>
        <end position="444"/>
    </location>
</feature>
<dbReference type="InterPro" id="IPR026099">
    <property type="entry name" value="Odf2-rel"/>
</dbReference>
<keyword evidence="6" id="KW-0206">Cytoskeleton</keyword>
<evidence type="ECO:0000256" key="5">
    <source>
        <dbReference type="ARBA" id="ARBA00023203"/>
    </source>
</evidence>
<keyword evidence="4 11" id="KW-0175">Coiled coil</keyword>
<feature type="coiled-coil region" evidence="11">
    <location>
        <begin position="473"/>
        <end position="537"/>
    </location>
</feature>
<dbReference type="EMBL" id="CAJPWZ010001767">
    <property type="protein sequence ID" value="CAG2222807.1"/>
    <property type="molecule type" value="Genomic_DNA"/>
</dbReference>
<evidence type="ECO:0000256" key="10">
    <source>
        <dbReference type="ARBA" id="ARBA00068121"/>
    </source>
</evidence>
<dbReference type="InterPro" id="IPR029006">
    <property type="entry name" value="ADF-H/Gelsolin-like_dom_sf"/>
</dbReference>
<accession>A0A8S3SND5</accession>
<protein>
    <recommendedName>
        <fullName evidence="10">Coactosin-like protein</fullName>
    </recommendedName>
</protein>
<comment type="similarity">
    <text evidence="2">Belongs to the ODF2 family.</text>
</comment>
<keyword evidence="5" id="KW-0009">Actin-binding</keyword>
<evidence type="ECO:0000256" key="2">
    <source>
        <dbReference type="ARBA" id="ARBA00009316"/>
    </source>
</evidence>
<proteinExistence type="inferred from homology"/>
<evidence type="ECO:0000313" key="15">
    <source>
        <dbReference type="Proteomes" id="UP000683360"/>
    </source>
</evidence>
<evidence type="ECO:0000259" key="13">
    <source>
        <dbReference type="PROSITE" id="PS51263"/>
    </source>
</evidence>
<dbReference type="PANTHER" id="PTHR23162">
    <property type="entry name" value="OUTER DENSE FIBER OF SPERM TAILS 2"/>
    <property type="match status" value="1"/>
</dbReference>
<comment type="function">
    <text evidence="8">Binds to F-actin in a calcium-independent manner. Has no direct effect on actin depolymerization. Acts as a chaperone for ALOX5 (5LO), influencing both its stability and activity in leukotrienes synthesis.</text>
</comment>
<dbReference type="FunFam" id="3.40.20.10:FF:000018">
    <property type="entry name" value="Coactosin-like 1"/>
    <property type="match status" value="2"/>
</dbReference>
<feature type="coiled-coil region" evidence="11">
    <location>
        <begin position="709"/>
        <end position="810"/>
    </location>
</feature>
<evidence type="ECO:0000256" key="3">
    <source>
        <dbReference type="ARBA" id="ARBA00022490"/>
    </source>
</evidence>
<comment type="subcellular location">
    <subcellularLocation>
        <location evidence="1">Cytoplasm</location>
        <location evidence="1">Cytoskeleton</location>
        <location evidence="1">Microtubule organizing center</location>
        <location evidence="1">Centrosome</location>
    </subcellularLocation>
</comment>
<evidence type="ECO:0000313" key="14">
    <source>
        <dbReference type="EMBL" id="CAG2222807.1"/>
    </source>
</evidence>
<keyword evidence="3" id="KW-0963">Cytoplasm</keyword>
<evidence type="ECO:0000256" key="6">
    <source>
        <dbReference type="ARBA" id="ARBA00023212"/>
    </source>
</evidence>
<feature type="compositionally biased region" description="Basic and acidic residues" evidence="12">
    <location>
        <begin position="935"/>
        <end position="948"/>
    </location>
</feature>
<feature type="region of interest" description="Disordered" evidence="12">
    <location>
        <begin position="920"/>
        <end position="948"/>
    </location>
</feature>
<feature type="compositionally biased region" description="Polar residues" evidence="12">
    <location>
        <begin position="398"/>
        <end position="408"/>
    </location>
</feature>
<feature type="coiled-coil region" evidence="11">
    <location>
        <begin position="1001"/>
        <end position="1141"/>
    </location>
</feature>
<dbReference type="Proteomes" id="UP000683360">
    <property type="component" value="Unassembled WGS sequence"/>
</dbReference>
<feature type="domain" description="ADF-H" evidence="13">
    <location>
        <begin position="180"/>
        <end position="314"/>
    </location>
</feature>
<reference evidence="14" key="1">
    <citation type="submission" date="2021-03" db="EMBL/GenBank/DDBJ databases">
        <authorList>
            <person name="Bekaert M."/>
        </authorList>
    </citation>
    <scope>NUCLEOTIDE SEQUENCE</scope>
</reference>
<dbReference type="GO" id="GO:0005813">
    <property type="term" value="C:centrosome"/>
    <property type="evidence" value="ECO:0007669"/>
    <property type="project" value="UniProtKB-SubCell"/>
</dbReference>
<comment type="subunit">
    <text evidence="9">Interacts with 5-lipoxygenase (ALOX5/5LO) in a calcium-independent manner. Binds to F-actin with a stoichiometry of 1:2.</text>
</comment>
<dbReference type="PROSITE" id="PS51263">
    <property type="entry name" value="ADF_H"/>
    <property type="match status" value="2"/>
</dbReference>
<evidence type="ECO:0000256" key="11">
    <source>
        <dbReference type="SAM" id="Coils"/>
    </source>
</evidence>